<keyword evidence="1" id="KW-0472">Membrane</keyword>
<evidence type="ECO:0000313" key="2">
    <source>
        <dbReference type="EMBL" id="CAA9409336.1"/>
    </source>
</evidence>
<feature type="transmembrane region" description="Helical" evidence="1">
    <location>
        <begin position="51"/>
        <end position="73"/>
    </location>
</feature>
<accession>A0A6J4PAS6</accession>
<keyword evidence="1" id="KW-1133">Transmembrane helix</keyword>
<name>A0A6J4PAS6_9PSEU</name>
<dbReference type="EMBL" id="CADCUS010000281">
    <property type="protein sequence ID" value="CAA9409336.1"/>
    <property type="molecule type" value="Genomic_DNA"/>
</dbReference>
<protein>
    <submittedName>
        <fullName evidence="2">Uncharacterized protein</fullName>
    </submittedName>
</protein>
<proteinExistence type="predicted"/>
<gene>
    <name evidence="2" type="ORF">AVDCRST_MAG66-1950</name>
</gene>
<reference evidence="2" key="1">
    <citation type="submission" date="2020-02" db="EMBL/GenBank/DDBJ databases">
        <authorList>
            <person name="Meier V. D."/>
        </authorList>
    </citation>
    <scope>NUCLEOTIDE SEQUENCE</scope>
    <source>
        <strain evidence="2">AVDCRST_MAG66</strain>
    </source>
</reference>
<evidence type="ECO:0000256" key="1">
    <source>
        <dbReference type="SAM" id="Phobius"/>
    </source>
</evidence>
<sequence length="89" mass="9349">MRRHRLALPAAIFLVGAAPWGVVGSYAVHYLVIAVGCLVAVLMHDRRTCPGVAALAGPLPAALCWAAFAVYHLSVPSRRSCGRPAASRS</sequence>
<keyword evidence="1" id="KW-0812">Transmembrane</keyword>
<organism evidence="2">
    <name type="scientific">uncultured Pseudonocardia sp</name>
    <dbReference type="NCBI Taxonomy" id="211455"/>
    <lineage>
        <taxon>Bacteria</taxon>
        <taxon>Bacillati</taxon>
        <taxon>Actinomycetota</taxon>
        <taxon>Actinomycetes</taxon>
        <taxon>Pseudonocardiales</taxon>
        <taxon>Pseudonocardiaceae</taxon>
        <taxon>Pseudonocardia</taxon>
        <taxon>environmental samples</taxon>
    </lineage>
</organism>
<dbReference type="AlphaFoldDB" id="A0A6J4PAS6"/>
<feature type="transmembrane region" description="Helical" evidence="1">
    <location>
        <begin position="27"/>
        <end position="44"/>
    </location>
</feature>